<name>A0A2G9UAQ0_TELCI</name>
<protein>
    <submittedName>
        <fullName evidence="16">Degenerin</fullName>
    </submittedName>
</protein>
<dbReference type="PROSITE" id="PS01206">
    <property type="entry name" value="ASC"/>
    <property type="match status" value="1"/>
</dbReference>
<keyword evidence="17" id="KW-1185">Reference proteome</keyword>
<evidence type="ECO:0000256" key="9">
    <source>
        <dbReference type="ARBA" id="ARBA00023136"/>
    </source>
</evidence>
<dbReference type="Pfam" id="PF00858">
    <property type="entry name" value="ASC"/>
    <property type="match status" value="1"/>
</dbReference>
<keyword evidence="5 13" id="KW-0812">Transmembrane</keyword>
<evidence type="ECO:0000256" key="6">
    <source>
        <dbReference type="ARBA" id="ARBA00022989"/>
    </source>
</evidence>
<dbReference type="PANTHER" id="PTHR11690:SF279">
    <property type="entry name" value="DEGENERIN-LIKE PROTEIN UNC-105"/>
    <property type="match status" value="1"/>
</dbReference>
<dbReference type="PANTHER" id="PTHR11690">
    <property type="entry name" value="AMILORIDE-SENSITIVE SODIUM CHANNEL-RELATED"/>
    <property type="match status" value="1"/>
</dbReference>
<evidence type="ECO:0000313" key="16">
    <source>
        <dbReference type="EMBL" id="PIO67273.1"/>
    </source>
</evidence>
<evidence type="ECO:0000256" key="2">
    <source>
        <dbReference type="ARBA" id="ARBA00007193"/>
    </source>
</evidence>
<dbReference type="GO" id="GO:0015280">
    <property type="term" value="F:ligand-gated sodium channel activity"/>
    <property type="evidence" value="ECO:0007669"/>
    <property type="project" value="TreeGrafter"/>
</dbReference>
<evidence type="ECO:0000256" key="7">
    <source>
        <dbReference type="ARBA" id="ARBA00023053"/>
    </source>
</evidence>
<gene>
    <name evidence="16" type="ORF">TELCIR_10988</name>
</gene>
<evidence type="ECO:0000256" key="5">
    <source>
        <dbReference type="ARBA" id="ARBA00022692"/>
    </source>
</evidence>
<dbReference type="PRINTS" id="PR01078">
    <property type="entry name" value="AMINACHANNEL"/>
</dbReference>
<feature type="region of interest" description="Disordered" evidence="14">
    <location>
        <begin position="676"/>
        <end position="733"/>
    </location>
</feature>
<organism evidence="16 17">
    <name type="scientific">Teladorsagia circumcincta</name>
    <name type="common">Brown stomach worm</name>
    <name type="synonym">Ostertagia circumcincta</name>
    <dbReference type="NCBI Taxonomy" id="45464"/>
    <lineage>
        <taxon>Eukaryota</taxon>
        <taxon>Metazoa</taxon>
        <taxon>Ecdysozoa</taxon>
        <taxon>Nematoda</taxon>
        <taxon>Chromadorea</taxon>
        <taxon>Rhabditida</taxon>
        <taxon>Rhabditina</taxon>
        <taxon>Rhabditomorpha</taxon>
        <taxon>Strongyloidea</taxon>
        <taxon>Trichostrongylidae</taxon>
        <taxon>Teladorsagia</taxon>
    </lineage>
</organism>
<feature type="compositionally biased region" description="Basic residues" evidence="14">
    <location>
        <begin position="702"/>
        <end position="714"/>
    </location>
</feature>
<evidence type="ECO:0000256" key="4">
    <source>
        <dbReference type="ARBA" id="ARBA00022461"/>
    </source>
</evidence>
<dbReference type="AlphaFoldDB" id="A0A2G9UAQ0"/>
<evidence type="ECO:0000256" key="13">
    <source>
        <dbReference type="RuleBase" id="RU000679"/>
    </source>
</evidence>
<dbReference type="GO" id="GO:0005886">
    <property type="term" value="C:plasma membrane"/>
    <property type="evidence" value="ECO:0007669"/>
    <property type="project" value="TreeGrafter"/>
</dbReference>
<feature type="compositionally biased region" description="Polar residues" evidence="14">
    <location>
        <begin position="715"/>
        <end position="733"/>
    </location>
</feature>
<reference evidence="16 17" key="1">
    <citation type="submission" date="2015-09" db="EMBL/GenBank/DDBJ databases">
        <title>Draft genome of the parasitic nematode Teladorsagia circumcincta isolate WARC Sus (inbred).</title>
        <authorList>
            <person name="Mitreva M."/>
        </authorList>
    </citation>
    <scope>NUCLEOTIDE SEQUENCE [LARGE SCALE GENOMIC DNA]</scope>
    <source>
        <strain evidence="16 17">S</strain>
    </source>
</reference>
<accession>A0A2G9UAQ0</accession>
<dbReference type="InterPro" id="IPR020903">
    <property type="entry name" value="ENaC_CS"/>
</dbReference>
<evidence type="ECO:0000256" key="3">
    <source>
        <dbReference type="ARBA" id="ARBA00022448"/>
    </source>
</evidence>
<sequence length="733" mass="82552">MNLIMANKSTPRVVFQIDAYSKRISSGDKSEGIAAALASHFHSRVRRQKRKPKRRKRDRRYHQALAQCLCDVDPLTAERKGSCFAAYKGKVAVDIALSPRSLHASRCLCQLDMVSKTLWPCFPYNTWKEKICTECVDDSGHCPMRFYYGKEPFENIKEMADLCLCHKEYNHCVSNREDGVIIEIDPNDELETLNVTERSESQIKLKQRVTTTTTTEAPQVTQALGFENLTDEIAIVTQAQQNLMFAVGSMTPEQKEGMSHQLDEFVLKCSFNQKDCDMKNDFTLYYDNTYGNCYTFNHEGASSHRAGANYGLRILLYANVSEYLPTSEAVGFRITVHDKHIVPFPDAFGYSAPTGFMSSYGVRMKQFIRLVAPHGHCKEGGEGDPNFIYKGFNYSVEACHRSCAQKVIMELCKCGDPMFPIPNKNGMAACRATDMVQRDCLRNATHYLGELYSKEKGGIPGCYCHQPCKETNYEVTYSAARWPSGSAKVMDCVPGDFMCLEKYRKNAAMIQIFYEELNYETLQETPAYTDASLTITLTAPIFIQLTSVLADLGGLTGLWIGASVVSLLEIFSLIVFAAQAYVRKRKGSMPSGFMYQGGRFFDVIKRGDTEQTDDETSSTSSEETTGTATSCRYLAPGEELPCLCKYDSEGNIRVMKALCPVHGYLVRRGYDYSVTNSEEEEQEVDEVHKEEPYYDEPFLPRKSSKKKSKKKRNTGRNGQVSEQNTPAQSSTEP</sequence>
<proteinExistence type="inferred from homology"/>
<comment type="subcellular location">
    <subcellularLocation>
        <location evidence="1">Membrane</location>
        <topology evidence="1">Multi-pass membrane protein</topology>
    </subcellularLocation>
</comment>
<dbReference type="InterPro" id="IPR001873">
    <property type="entry name" value="ENaC"/>
</dbReference>
<evidence type="ECO:0000256" key="14">
    <source>
        <dbReference type="SAM" id="MobiDB-lite"/>
    </source>
</evidence>
<keyword evidence="8 13" id="KW-0406">Ion transport</keyword>
<keyword evidence="6 15" id="KW-1133">Transmembrane helix</keyword>
<keyword evidence="7" id="KW-0915">Sodium</keyword>
<keyword evidence="11 13" id="KW-0739">Sodium transport</keyword>
<dbReference type="EMBL" id="KZ347708">
    <property type="protein sequence ID" value="PIO67273.1"/>
    <property type="molecule type" value="Genomic_DNA"/>
</dbReference>
<evidence type="ECO:0000256" key="1">
    <source>
        <dbReference type="ARBA" id="ARBA00004141"/>
    </source>
</evidence>
<evidence type="ECO:0000313" key="17">
    <source>
        <dbReference type="Proteomes" id="UP000230423"/>
    </source>
</evidence>
<dbReference type="Proteomes" id="UP000230423">
    <property type="component" value="Unassembled WGS sequence"/>
</dbReference>
<keyword evidence="4 13" id="KW-0894">Sodium channel</keyword>
<keyword evidence="9 15" id="KW-0472">Membrane</keyword>
<evidence type="ECO:0000256" key="11">
    <source>
        <dbReference type="ARBA" id="ARBA00023201"/>
    </source>
</evidence>
<evidence type="ECO:0000256" key="8">
    <source>
        <dbReference type="ARBA" id="ARBA00023065"/>
    </source>
</evidence>
<feature type="transmembrane region" description="Helical" evidence="15">
    <location>
        <begin position="558"/>
        <end position="582"/>
    </location>
</feature>
<evidence type="ECO:0000256" key="15">
    <source>
        <dbReference type="SAM" id="Phobius"/>
    </source>
</evidence>
<dbReference type="OrthoDB" id="5874059at2759"/>
<keyword evidence="3 13" id="KW-0813">Transport</keyword>
<evidence type="ECO:0000256" key="12">
    <source>
        <dbReference type="ARBA" id="ARBA00023303"/>
    </source>
</evidence>
<keyword evidence="12 13" id="KW-0407">Ion channel</keyword>
<dbReference type="Gene3D" id="2.60.470.10">
    <property type="entry name" value="Acid-sensing ion channels like domains"/>
    <property type="match status" value="2"/>
</dbReference>
<comment type="similarity">
    <text evidence="2 13">Belongs to the amiloride-sensitive sodium channel (TC 1.A.6) family.</text>
</comment>
<evidence type="ECO:0000256" key="10">
    <source>
        <dbReference type="ARBA" id="ARBA00023180"/>
    </source>
</evidence>
<keyword evidence="10" id="KW-0325">Glycoprotein</keyword>